<dbReference type="PRINTS" id="PR00260">
    <property type="entry name" value="CHEMTRNSDUCR"/>
</dbReference>
<evidence type="ECO:0000259" key="7">
    <source>
        <dbReference type="PROSITE" id="PS50111"/>
    </source>
</evidence>
<comment type="similarity">
    <text evidence="4">Belongs to the methyl-accepting chemotaxis (MCP) protein family.</text>
</comment>
<dbReference type="EMBL" id="JBHSUS010000001">
    <property type="protein sequence ID" value="MFC6441732.1"/>
    <property type="molecule type" value="Genomic_DNA"/>
</dbReference>
<dbReference type="Gene3D" id="1.10.287.950">
    <property type="entry name" value="Methyl-accepting chemotaxis protein"/>
    <property type="match status" value="1"/>
</dbReference>
<keyword evidence="2" id="KW-0997">Cell inner membrane</keyword>
<dbReference type="PROSITE" id="PS50111">
    <property type="entry name" value="CHEMOTAXIS_TRANSDUC_2"/>
    <property type="match status" value="1"/>
</dbReference>
<feature type="transmembrane region" description="Helical" evidence="6">
    <location>
        <begin position="12"/>
        <end position="35"/>
    </location>
</feature>
<keyword evidence="3 5" id="KW-0807">Transducer</keyword>
<reference evidence="10" key="1">
    <citation type="journal article" date="2014" name="Int. J. Syst. Evol. Microbiol.">
        <title>Complete genome of a new Firmicutes species belonging to the dominant human colonic microbiota ('Ruminococcus bicirculans') reveals two chromosomes and a selective capacity to utilize plant glucans.</title>
        <authorList>
            <consortium name="NISC Comparative Sequencing Program"/>
            <person name="Wegmann U."/>
            <person name="Louis P."/>
            <person name="Goesmann A."/>
            <person name="Henrissat B."/>
            <person name="Duncan S.H."/>
            <person name="Flint H.J."/>
        </authorList>
    </citation>
    <scope>NUCLEOTIDE SEQUENCE</scope>
    <source>
        <strain evidence="10">KCTC 42143</strain>
    </source>
</reference>
<dbReference type="InterPro" id="IPR004090">
    <property type="entry name" value="Chemotax_Me-accpt_rcpt"/>
</dbReference>
<dbReference type="PROSITE" id="PS50192">
    <property type="entry name" value="T_SNARE"/>
    <property type="match status" value="1"/>
</dbReference>
<dbReference type="PANTHER" id="PTHR32089:SF120">
    <property type="entry name" value="METHYL-ACCEPTING CHEMOTAXIS PROTEIN TLPQ"/>
    <property type="match status" value="1"/>
</dbReference>
<evidence type="ECO:0000256" key="5">
    <source>
        <dbReference type="PROSITE-ProRule" id="PRU00284"/>
    </source>
</evidence>
<keyword evidence="2" id="KW-1003">Cell membrane</keyword>
<organism evidence="10 12">
    <name type="scientific">Pseudobowmanella zhangzhouensis</name>
    <dbReference type="NCBI Taxonomy" id="1537679"/>
    <lineage>
        <taxon>Bacteria</taxon>
        <taxon>Pseudomonadati</taxon>
        <taxon>Pseudomonadota</taxon>
        <taxon>Gammaproteobacteria</taxon>
        <taxon>Alteromonadales</taxon>
        <taxon>Alteromonadaceae</taxon>
    </lineage>
</organism>
<evidence type="ECO:0000259" key="9">
    <source>
        <dbReference type="PROSITE" id="PS50885"/>
    </source>
</evidence>
<reference evidence="12" key="2">
    <citation type="journal article" date="2019" name="Int. J. Syst. Evol. Microbiol.">
        <title>The Global Catalogue of Microorganisms (GCM) 10K type strain sequencing project: providing services to taxonomists for standard genome sequencing and annotation.</title>
        <authorList>
            <consortium name="The Broad Institute Genomics Platform"/>
            <consortium name="The Broad Institute Genome Sequencing Center for Infectious Disease"/>
            <person name="Wu L."/>
            <person name="Ma J."/>
        </authorList>
    </citation>
    <scope>NUCLEOTIDE SEQUENCE [LARGE SCALE GENOMIC DNA]</scope>
    <source>
        <strain evidence="12">CGMCC 1.16031</strain>
    </source>
</reference>
<dbReference type="CDD" id="cd06225">
    <property type="entry name" value="HAMP"/>
    <property type="match status" value="1"/>
</dbReference>
<dbReference type="SMART" id="SM00304">
    <property type="entry name" value="HAMP"/>
    <property type="match status" value="2"/>
</dbReference>
<dbReference type="SMART" id="SM00283">
    <property type="entry name" value="MA"/>
    <property type="match status" value="1"/>
</dbReference>
<proteinExistence type="inferred from homology"/>
<feature type="domain" description="Methyl-accepting transducer" evidence="7">
    <location>
        <begin position="270"/>
        <end position="506"/>
    </location>
</feature>
<evidence type="ECO:0000256" key="2">
    <source>
        <dbReference type="ARBA" id="ARBA00022519"/>
    </source>
</evidence>
<keyword evidence="6" id="KW-0812">Transmembrane</keyword>
<evidence type="ECO:0000313" key="10">
    <source>
        <dbReference type="EMBL" id="MFC6438565.1"/>
    </source>
</evidence>
<protein>
    <submittedName>
        <fullName evidence="10">Methyl-accepting chemotaxis protein</fullName>
    </submittedName>
</protein>
<dbReference type="InterPro" id="IPR000727">
    <property type="entry name" value="T_SNARE_dom"/>
</dbReference>
<feature type="domain" description="T-SNARE coiled-coil homology" evidence="8">
    <location>
        <begin position="457"/>
        <end position="519"/>
    </location>
</feature>
<sequence length="542" mass="59397">MSKLSIAIKYSIPLLIVGISMLLIVMINAVVIGSMEDSTDTFPKEFMPAVSVVINADRDLYQARLAETSYVHVVKSTDRDAFKKDFEENAKQALDRFHEYLRYMHRYPNIEQQFNRFDSQYNAWLKAARQSFVLFDQNQPDAAQAQSDGTSAQEFAKLREFYDQAGELAFNMANNKSDSIKADNDQQQWLNWLIVIVILVVAGGVSYVSQRALISRIRELTTRIDQIAKGGGDLTSKIQVTHEDELGVLAHAFNHFIENLRHLISGIREDVQQLDSTSQSLNQSSDSANKAIRQQSESTSLIVTAVEQMSSATRELSMIAQQTASETHNAIHSARSGMDKNKQSVSQVEAVYTSIEGASNSAKRLSASSTEISNVLDVIRGIAEQTNLLALNAAIEAARAGEQGRGFAVVADEVRALASKTQESTENIQSMIEGLQKGVNDVVSTIEEGFNKVSSSVSLSRETAQLLSEMHSMLAKVNDMSMQTAAATEEQSSVAEEINGNLNSLSAQTHSVQRSAAEAGQLAATLRQLAASIQKGIGTFRT</sequence>
<dbReference type="CDD" id="cd11386">
    <property type="entry name" value="MCP_signal"/>
    <property type="match status" value="1"/>
</dbReference>
<keyword evidence="12" id="KW-1185">Reference proteome</keyword>
<accession>A0ABW1XHA4</accession>
<dbReference type="SUPFAM" id="SSF58104">
    <property type="entry name" value="Methyl-accepting chemotaxis protein (MCP) signaling domain"/>
    <property type="match status" value="1"/>
</dbReference>
<name>A0ABW1XHA4_9ALTE</name>
<gene>
    <name evidence="10" type="ORF">ACFP85_00110</name>
    <name evidence="11" type="ORF">ACFP85_16410</name>
</gene>
<dbReference type="Pfam" id="PF00015">
    <property type="entry name" value="MCPsignal"/>
    <property type="match status" value="1"/>
</dbReference>
<evidence type="ECO:0000256" key="3">
    <source>
        <dbReference type="ARBA" id="ARBA00023224"/>
    </source>
</evidence>
<dbReference type="RefSeq" id="WP_131259553.1">
    <property type="nucleotide sequence ID" value="NZ_JBHSUS010000001.1"/>
</dbReference>
<dbReference type="PANTHER" id="PTHR32089">
    <property type="entry name" value="METHYL-ACCEPTING CHEMOTAXIS PROTEIN MCPB"/>
    <property type="match status" value="1"/>
</dbReference>
<evidence type="ECO:0000259" key="8">
    <source>
        <dbReference type="PROSITE" id="PS50192"/>
    </source>
</evidence>
<dbReference type="InterPro" id="IPR004089">
    <property type="entry name" value="MCPsignal_dom"/>
</dbReference>
<evidence type="ECO:0000256" key="1">
    <source>
        <dbReference type="ARBA" id="ARBA00004429"/>
    </source>
</evidence>
<dbReference type="InterPro" id="IPR003660">
    <property type="entry name" value="HAMP_dom"/>
</dbReference>
<evidence type="ECO:0000313" key="12">
    <source>
        <dbReference type="Proteomes" id="UP001596364"/>
    </source>
</evidence>
<dbReference type="Pfam" id="PF00672">
    <property type="entry name" value="HAMP"/>
    <property type="match status" value="1"/>
</dbReference>
<comment type="caution">
    <text evidence="10">The sequence shown here is derived from an EMBL/GenBank/DDBJ whole genome shotgun (WGS) entry which is preliminary data.</text>
</comment>
<dbReference type="PROSITE" id="PS50885">
    <property type="entry name" value="HAMP"/>
    <property type="match status" value="1"/>
</dbReference>
<evidence type="ECO:0000256" key="6">
    <source>
        <dbReference type="SAM" id="Phobius"/>
    </source>
</evidence>
<keyword evidence="6" id="KW-1133">Transmembrane helix</keyword>
<feature type="transmembrane region" description="Helical" evidence="6">
    <location>
        <begin position="189"/>
        <end position="208"/>
    </location>
</feature>
<keyword evidence="6" id="KW-0472">Membrane</keyword>
<feature type="domain" description="HAMP" evidence="9">
    <location>
        <begin position="211"/>
        <end position="265"/>
    </location>
</feature>
<evidence type="ECO:0000256" key="4">
    <source>
        <dbReference type="ARBA" id="ARBA00029447"/>
    </source>
</evidence>
<dbReference type="Proteomes" id="UP001596364">
    <property type="component" value="Unassembled WGS sequence"/>
</dbReference>
<comment type="subcellular location">
    <subcellularLocation>
        <location evidence="1">Cell inner membrane</location>
        <topology evidence="1">Multi-pass membrane protein</topology>
    </subcellularLocation>
</comment>
<reference evidence="10" key="3">
    <citation type="submission" date="2024-09" db="EMBL/GenBank/DDBJ databases">
        <authorList>
            <person name="Sun Q."/>
            <person name="Mori K."/>
        </authorList>
    </citation>
    <scope>NUCLEOTIDE SEQUENCE</scope>
    <source>
        <strain evidence="10">KCTC 42143</strain>
    </source>
</reference>
<evidence type="ECO:0000313" key="11">
    <source>
        <dbReference type="EMBL" id="MFC6441732.1"/>
    </source>
</evidence>
<dbReference type="EMBL" id="JBHSUS010000001">
    <property type="protein sequence ID" value="MFC6438565.1"/>
    <property type="molecule type" value="Genomic_DNA"/>
</dbReference>